<evidence type="ECO:0000256" key="1">
    <source>
        <dbReference type="SAM" id="MobiDB-lite"/>
    </source>
</evidence>
<feature type="compositionally biased region" description="Low complexity" evidence="1">
    <location>
        <begin position="100"/>
        <end position="121"/>
    </location>
</feature>
<evidence type="ECO:0000313" key="2">
    <source>
        <dbReference type="EnsemblMetazoa" id="XP_044317117.1"/>
    </source>
</evidence>
<organism evidence="2 3">
    <name type="scientific">Drosophila rhopaloa</name>
    <name type="common">Fruit fly</name>
    <dbReference type="NCBI Taxonomy" id="1041015"/>
    <lineage>
        <taxon>Eukaryota</taxon>
        <taxon>Metazoa</taxon>
        <taxon>Ecdysozoa</taxon>
        <taxon>Arthropoda</taxon>
        <taxon>Hexapoda</taxon>
        <taxon>Insecta</taxon>
        <taxon>Pterygota</taxon>
        <taxon>Neoptera</taxon>
        <taxon>Endopterygota</taxon>
        <taxon>Diptera</taxon>
        <taxon>Brachycera</taxon>
        <taxon>Muscomorpha</taxon>
        <taxon>Ephydroidea</taxon>
        <taxon>Drosophilidae</taxon>
        <taxon>Drosophila</taxon>
        <taxon>Sophophora</taxon>
    </lineage>
</organism>
<proteinExistence type="predicted"/>
<keyword evidence="3" id="KW-1185">Reference proteome</keyword>
<feature type="region of interest" description="Disordered" evidence="1">
    <location>
        <begin position="90"/>
        <end position="164"/>
    </location>
</feature>
<reference evidence="3" key="1">
    <citation type="journal article" date="2021" name="Elife">
        <title>Highly contiguous assemblies of 101 drosophilid genomes.</title>
        <authorList>
            <person name="Kim B.Y."/>
            <person name="Wang J.R."/>
            <person name="Miller D.E."/>
            <person name="Barmina O."/>
            <person name="Delaney E."/>
            <person name="Thompson A."/>
            <person name="Comeault A.A."/>
            <person name="Peede D."/>
            <person name="D'Agostino E.R."/>
            <person name="Pelaez J."/>
            <person name="Aguilar J.M."/>
            <person name="Haji D."/>
            <person name="Matsunaga T."/>
            <person name="Armstrong E.E."/>
            <person name="Zych M."/>
            <person name="Ogawa Y."/>
            <person name="Stamenkovic-Radak M."/>
            <person name="Jelic M."/>
            <person name="Veselinovic M.S."/>
            <person name="Tanaskovic M."/>
            <person name="Eric P."/>
            <person name="Gao J.J."/>
            <person name="Katoh T.K."/>
            <person name="Toda M.J."/>
            <person name="Watabe H."/>
            <person name="Watada M."/>
            <person name="Davis J.S."/>
            <person name="Moyle L.C."/>
            <person name="Manoli G."/>
            <person name="Bertolini E."/>
            <person name="Kostal V."/>
            <person name="Hawley R.S."/>
            <person name="Takahashi A."/>
            <person name="Jones C.D."/>
            <person name="Price D.K."/>
            <person name="Whiteman N."/>
            <person name="Kopp A."/>
            <person name="Matute D.R."/>
            <person name="Petrov D.A."/>
        </authorList>
    </citation>
    <scope>NUCLEOTIDE SEQUENCE [LARGE SCALE GENOMIC DNA]</scope>
</reference>
<dbReference type="RefSeq" id="XP_044317117.1">
    <property type="nucleotide sequence ID" value="XM_044461182.1"/>
</dbReference>
<dbReference type="Proteomes" id="UP001652680">
    <property type="component" value="Unassembled WGS sequence"/>
</dbReference>
<protein>
    <submittedName>
        <fullName evidence="2">Uncharacterized protein</fullName>
    </submittedName>
</protein>
<name>A0ABM5JE69_DRORH</name>
<dbReference type="EnsemblMetazoa" id="XM_044461182.1">
    <property type="protein sequence ID" value="XP_044317117.1"/>
    <property type="gene ID" value="LOC123037987"/>
</dbReference>
<evidence type="ECO:0000313" key="3">
    <source>
        <dbReference type="Proteomes" id="UP001652680"/>
    </source>
</evidence>
<dbReference type="GeneID" id="123037987"/>
<reference evidence="2" key="2">
    <citation type="submission" date="2025-05" db="UniProtKB">
        <authorList>
            <consortium name="EnsemblMetazoa"/>
        </authorList>
    </citation>
    <scope>IDENTIFICATION</scope>
</reference>
<accession>A0ABM5JE69</accession>
<sequence>MIRLQNGLVVGWIFTKKLIGNRGHADSGLNAYNVRDDDWPEVKRILALHYADKRDVGTLEYELMQMTQWNQTLEELYEQINNHVSLIINRTKGSSDDSSDGSSDSSSSDGSSSDGSSSDGSNKATEDGDRPLATSAKAAALLISTPTPTDDCSAINLTPAKKLG</sequence>